<evidence type="ECO:0000256" key="5">
    <source>
        <dbReference type="ARBA" id="ARBA00023136"/>
    </source>
</evidence>
<evidence type="ECO:0000256" key="6">
    <source>
        <dbReference type="SAM" id="Phobius"/>
    </source>
</evidence>
<dbReference type="InterPro" id="IPR050445">
    <property type="entry name" value="Bact_polysacc_biosynth/exp"/>
</dbReference>
<dbReference type="EMBL" id="WFLI01000007">
    <property type="protein sequence ID" value="KAB8065344.1"/>
    <property type="molecule type" value="Genomic_DNA"/>
</dbReference>
<sequence length="404" mass="44649">MSEELRNKEKNMVENENTEGFHFLDVLTLFVRQKKILFTVPLITGIAATVVAFMITPTFSSMAVILPPQQQSSGVAAMLGQLGGLAGAAGNIAGLKNSNDLYVAMLRSRTIADKLITRFDLKTRFKVETMDEARKSLDSLSTIISDKSGTISIQVENRDPKFSAELANAYVGELSDLNQYMAITDAAQRRLFFEKQLVTAKDALADAEIGLQKVQEKTGMLELSGQVKGIIGNVAQLEAVISAKEVQLSAMRSFATNQNPELIRLQGEIQGYQAQLEKLKTGKLSKDGDMMVATGKIPEIGVEYIRRLRDVKYHEAMFELLSKQYELAKIDEAKESSSIQILDSAVPAEKKSKPRKMSIIVLGFVAGGLLALFLVLMRDAYLRTINNAAGKKRWDIFVNSWKNN</sequence>
<proteinExistence type="predicted"/>
<evidence type="ECO:0008006" key="11">
    <source>
        <dbReference type="Google" id="ProtNLM"/>
    </source>
</evidence>
<name>A0A6I1I328_9BURK</name>
<organism evidence="9 10">
    <name type="scientific">Janthinobacterium violaceinigrum</name>
    <dbReference type="NCBI Taxonomy" id="2654252"/>
    <lineage>
        <taxon>Bacteria</taxon>
        <taxon>Pseudomonadati</taxon>
        <taxon>Pseudomonadota</taxon>
        <taxon>Betaproteobacteria</taxon>
        <taxon>Burkholderiales</taxon>
        <taxon>Oxalobacteraceae</taxon>
        <taxon>Janthinobacterium</taxon>
    </lineage>
</organism>
<reference evidence="9 10" key="1">
    <citation type="submission" date="2019-10" db="EMBL/GenBank/DDBJ databases">
        <title>Three novel species isolated from a subtropical stream in China.</title>
        <authorList>
            <person name="Lu H."/>
        </authorList>
    </citation>
    <scope>NUCLEOTIDE SEQUENCE [LARGE SCALE GENOMIC DNA]</scope>
    <source>
        <strain evidence="9 10">FT13W</strain>
    </source>
</reference>
<keyword evidence="4 6" id="KW-1133">Transmembrane helix</keyword>
<evidence type="ECO:0000259" key="8">
    <source>
        <dbReference type="Pfam" id="PF13807"/>
    </source>
</evidence>
<feature type="domain" description="Tyrosine-protein kinase G-rich" evidence="8">
    <location>
        <begin position="303"/>
        <end position="379"/>
    </location>
</feature>
<dbReference type="Pfam" id="PF02706">
    <property type="entry name" value="Wzz"/>
    <property type="match status" value="1"/>
</dbReference>
<comment type="caution">
    <text evidence="9">The sequence shown here is derived from an EMBL/GenBank/DDBJ whole genome shotgun (WGS) entry which is preliminary data.</text>
</comment>
<evidence type="ECO:0000256" key="1">
    <source>
        <dbReference type="ARBA" id="ARBA00004651"/>
    </source>
</evidence>
<dbReference type="RefSeq" id="WP_152282118.1">
    <property type="nucleotide sequence ID" value="NZ_WFLI01000007.1"/>
</dbReference>
<evidence type="ECO:0000313" key="10">
    <source>
        <dbReference type="Proteomes" id="UP000468717"/>
    </source>
</evidence>
<evidence type="ECO:0000256" key="2">
    <source>
        <dbReference type="ARBA" id="ARBA00022475"/>
    </source>
</evidence>
<accession>A0A6I1I328</accession>
<evidence type="ECO:0000259" key="7">
    <source>
        <dbReference type="Pfam" id="PF02706"/>
    </source>
</evidence>
<dbReference type="PANTHER" id="PTHR32309">
    <property type="entry name" value="TYROSINE-PROTEIN KINASE"/>
    <property type="match status" value="1"/>
</dbReference>
<evidence type="ECO:0000256" key="3">
    <source>
        <dbReference type="ARBA" id="ARBA00022692"/>
    </source>
</evidence>
<dbReference type="Pfam" id="PF13807">
    <property type="entry name" value="GNVR"/>
    <property type="match status" value="1"/>
</dbReference>
<evidence type="ECO:0000313" key="9">
    <source>
        <dbReference type="EMBL" id="KAB8065344.1"/>
    </source>
</evidence>
<keyword evidence="5 6" id="KW-0472">Membrane</keyword>
<feature type="domain" description="Polysaccharide chain length determinant N-terminal" evidence="7">
    <location>
        <begin position="25"/>
        <end position="117"/>
    </location>
</feature>
<feature type="transmembrane region" description="Helical" evidence="6">
    <location>
        <begin position="75"/>
        <end position="95"/>
    </location>
</feature>
<keyword evidence="3 6" id="KW-0812">Transmembrane</keyword>
<gene>
    <name evidence="9" type="ORF">GCN75_08170</name>
</gene>
<feature type="transmembrane region" description="Helical" evidence="6">
    <location>
        <begin position="359"/>
        <end position="377"/>
    </location>
</feature>
<dbReference type="GO" id="GO:0005886">
    <property type="term" value="C:plasma membrane"/>
    <property type="evidence" value="ECO:0007669"/>
    <property type="project" value="UniProtKB-SubCell"/>
</dbReference>
<dbReference type="GO" id="GO:0004713">
    <property type="term" value="F:protein tyrosine kinase activity"/>
    <property type="evidence" value="ECO:0007669"/>
    <property type="project" value="TreeGrafter"/>
</dbReference>
<keyword evidence="2" id="KW-1003">Cell membrane</keyword>
<dbReference type="PANTHER" id="PTHR32309:SF13">
    <property type="entry name" value="FERRIC ENTEROBACTIN TRANSPORT PROTEIN FEPE"/>
    <property type="match status" value="1"/>
</dbReference>
<feature type="transmembrane region" description="Helical" evidence="6">
    <location>
        <begin position="36"/>
        <end position="55"/>
    </location>
</feature>
<comment type="subcellular location">
    <subcellularLocation>
        <location evidence="1">Cell membrane</location>
        <topology evidence="1">Multi-pass membrane protein</topology>
    </subcellularLocation>
</comment>
<dbReference type="AlphaFoldDB" id="A0A6I1I328"/>
<dbReference type="InterPro" id="IPR032807">
    <property type="entry name" value="GNVR"/>
</dbReference>
<dbReference type="InterPro" id="IPR003856">
    <property type="entry name" value="LPS_length_determ_N"/>
</dbReference>
<evidence type="ECO:0000256" key="4">
    <source>
        <dbReference type="ARBA" id="ARBA00022989"/>
    </source>
</evidence>
<keyword evidence="10" id="KW-1185">Reference proteome</keyword>
<dbReference type="Proteomes" id="UP000468717">
    <property type="component" value="Unassembled WGS sequence"/>
</dbReference>
<protein>
    <recommendedName>
        <fullName evidence="11">Lipopolysaccharide biosynthesis protein</fullName>
    </recommendedName>
</protein>